<evidence type="ECO:0000313" key="3">
    <source>
        <dbReference type="Proteomes" id="UP000609726"/>
    </source>
</evidence>
<name>A0ABX0P474_9BURK</name>
<dbReference type="RefSeq" id="WP_166882759.1">
    <property type="nucleotide sequence ID" value="NZ_WHJH01000337.1"/>
</dbReference>
<comment type="caution">
    <text evidence="2">The sequence shown here is derived from an EMBL/GenBank/DDBJ whole genome shotgun (WGS) entry which is preliminary data.</text>
</comment>
<evidence type="ECO:0000313" key="2">
    <source>
        <dbReference type="EMBL" id="NHZ94102.1"/>
    </source>
</evidence>
<accession>A0ABX0P474</accession>
<dbReference type="EMBL" id="WHJH01000337">
    <property type="protein sequence ID" value="NHZ94102.1"/>
    <property type="molecule type" value="Genomic_DNA"/>
</dbReference>
<gene>
    <name evidence="2" type="ORF">F2P45_34745</name>
</gene>
<feature type="non-terminal residue" evidence="2">
    <location>
        <position position="78"/>
    </location>
</feature>
<keyword evidence="3" id="KW-1185">Reference proteome</keyword>
<organism evidence="2 3">
    <name type="scientific">Massilia mucilaginosa</name>
    <dbReference type="NCBI Taxonomy" id="2609282"/>
    <lineage>
        <taxon>Bacteria</taxon>
        <taxon>Pseudomonadati</taxon>
        <taxon>Pseudomonadota</taxon>
        <taxon>Betaproteobacteria</taxon>
        <taxon>Burkholderiales</taxon>
        <taxon>Oxalobacteraceae</taxon>
        <taxon>Telluria group</taxon>
        <taxon>Massilia</taxon>
    </lineage>
</organism>
<evidence type="ECO:0000256" key="1">
    <source>
        <dbReference type="SAM" id="MobiDB-lite"/>
    </source>
</evidence>
<dbReference type="Proteomes" id="UP000609726">
    <property type="component" value="Unassembled WGS sequence"/>
</dbReference>
<proteinExistence type="predicted"/>
<reference evidence="2 3" key="1">
    <citation type="submission" date="2019-10" db="EMBL/GenBank/DDBJ databases">
        <title>Taxonomy of Antarctic Massilia spp.: description of Massilia rubra sp. nov., Massilia aquatica sp. nov., Massilia mucilaginosa sp. nov., Massilia frigida sp. nov. isolated from streams, lakes and regoliths.</title>
        <authorList>
            <person name="Holochova P."/>
            <person name="Sedlacek I."/>
            <person name="Kralova S."/>
            <person name="Maslanova I."/>
            <person name="Busse H.-J."/>
            <person name="Stankova E."/>
            <person name="Vrbovska V."/>
            <person name="Kovarovic V."/>
            <person name="Bartak M."/>
            <person name="Svec P."/>
            <person name="Pantucek R."/>
        </authorList>
    </citation>
    <scope>NUCLEOTIDE SEQUENCE [LARGE SCALE GENOMIC DNA]</scope>
    <source>
        <strain evidence="2 3">CCM 8733</strain>
    </source>
</reference>
<sequence length="78" mass="8363">MNRAFARVGLRLHVGPSAFGNALGSSLVAGRNNDSNESRLKAIGDDIKNGQRFADASLDQSSRLFNPDSDGDIRSDWG</sequence>
<feature type="region of interest" description="Disordered" evidence="1">
    <location>
        <begin position="58"/>
        <end position="78"/>
    </location>
</feature>
<protein>
    <submittedName>
        <fullName evidence="2">Uncharacterized protein</fullName>
    </submittedName>
</protein>